<dbReference type="Gene3D" id="1.10.150.250">
    <property type="entry name" value="Flavinator of succinate dehydrogenase"/>
    <property type="match status" value="1"/>
</dbReference>
<dbReference type="GO" id="GO:0006099">
    <property type="term" value="P:tricarboxylic acid cycle"/>
    <property type="evidence" value="ECO:0007669"/>
    <property type="project" value="TreeGrafter"/>
</dbReference>
<evidence type="ECO:0000313" key="6">
    <source>
        <dbReference type="Proteomes" id="UP000677537"/>
    </source>
</evidence>
<name>A0A940MXS6_9PROT</name>
<dbReference type="PANTHER" id="PTHR12469:SF2">
    <property type="entry name" value="SUCCINATE DEHYDROGENASE ASSEMBLY FACTOR 2, MITOCHONDRIAL"/>
    <property type="match status" value="1"/>
</dbReference>
<evidence type="ECO:0000256" key="2">
    <source>
        <dbReference type="ARBA" id="ARBA00019418"/>
    </source>
</evidence>
<protein>
    <recommendedName>
        <fullName evidence="2">FAD assembly factor SdhE</fullName>
    </recommendedName>
</protein>
<dbReference type="InterPro" id="IPR036714">
    <property type="entry name" value="SDH_sf"/>
</dbReference>
<dbReference type="InterPro" id="IPR005631">
    <property type="entry name" value="SDH"/>
</dbReference>
<evidence type="ECO:0000256" key="4">
    <source>
        <dbReference type="SAM" id="MobiDB-lite"/>
    </source>
</evidence>
<organism evidence="5 6">
    <name type="scientific">Roseomonas indoligenes</name>
    <dbReference type="NCBI Taxonomy" id="2820811"/>
    <lineage>
        <taxon>Bacteria</taxon>
        <taxon>Pseudomonadati</taxon>
        <taxon>Pseudomonadota</taxon>
        <taxon>Alphaproteobacteria</taxon>
        <taxon>Acetobacterales</taxon>
        <taxon>Roseomonadaceae</taxon>
        <taxon>Roseomonas</taxon>
    </lineage>
</organism>
<proteinExistence type="inferred from homology"/>
<comment type="similarity">
    <text evidence="1">Belongs to the SdhE FAD assembly factor family.</text>
</comment>
<keyword evidence="3" id="KW-0143">Chaperone</keyword>
<dbReference type="Proteomes" id="UP000677537">
    <property type="component" value="Unassembled WGS sequence"/>
</dbReference>
<evidence type="ECO:0000313" key="5">
    <source>
        <dbReference type="EMBL" id="MBP0492960.1"/>
    </source>
</evidence>
<dbReference type="SUPFAM" id="SSF109910">
    <property type="entry name" value="YgfY-like"/>
    <property type="match status" value="1"/>
</dbReference>
<comment type="caution">
    <text evidence="5">The sequence shown here is derived from an EMBL/GenBank/DDBJ whole genome shotgun (WGS) entry which is preliminary data.</text>
</comment>
<gene>
    <name evidence="5" type="ORF">J5Y10_09235</name>
</gene>
<evidence type="ECO:0000256" key="3">
    <source>
        <dbReference type="ARBA" id="ARBA00023186"/>
    </source>
</evidence>
<feature type="region of interest" description="Disordered" evidence="4">
    <location>
        <begin position="1"/>
        <end position="26"/>
    </location>
</feature>
<evidence type="ECO:0000256" key="1">
    <source>
        <dbReference type="ARBA" id="ARBA00008571"/>
    </source>
</evidence>
<keyword evidence="6" id="KW-1185">Reference proteome</keyword>
<dbReference type="Pfam" id="PF03937">
    <property type="entry name" value="Sdh5"/>
    <property type="match status" value="1"/>
</dbReference>
<sequence>MARHERMPNGAPPMDNEPDELSPRRRRLLFRARHRGTKETDLLVGGFVGDRIESFSEQELDEVEELLELQDADLTDWLTGRRPVPAELQSPMMLRLMEASAAPGAGLPEGMRNQGTQDI</sequence>
<dbReference type="AlphaFoldDB" id="A0A940MXS6"/>
<dbReference type="EMBL" id="JAGIZA010000004">
    <property type="protein sequence ID" value="MBP0492960.1"/>
    <property type="molecule type" value="Genomic_DNA"/>
</dbReference>
<reference evidence="5" key="1">
    <citation type="submission" date="2021-03" db="EMBL/GenBank/DDBJ databases">
        <authorList>
            <person name="So Y."/>
        </authorList>
    </citation>
    <scope>NUCLEOTIDE SEQUENCE</scope>
    <source>
        <strain evidence="5">SG15</strain>
    </source>
</reference>
<accession>A0A940MXS6</accession>
<dbReference type="PANTHER" id="PTHR12469">
    <property type="entry name" value="PROTEIN EMI5 HOMOLOG, MITOCHONDRIAL"/>
    <property type="match status" value="1"/>
</dbReference>